<protein>
    <submittedName>
        <fullName evidence="1">Nucleoporin GLE1</fullName>
    </submittedName>
</protein>
<dbReference type="Gene3D" id="1.25.40.510">
    <property type="entry name" value="GLE1-like"/>
    <property type="match status" value="1"/>
</dbReference>
<evidence type="ECO:0000313" key="1">
    <source>
        <dbReference type="WBParaSite" id="SSLN_0000744201-mRNA-1"/>
    </source>
</evidence>
<accession>A0A183SSK2</accession>
<reference evidence="1" key="1">
    <citation type="submission" date="2016-06" db="UniProtKB">
        <authorList>
            <consortium name="WormBaseParasite"/>
        </authorList>
    </citation>
    <scope>IDENTIFICATION</scope>
</reference>
<name>A0A183SSK2_SCHSO</name>
<dbReference type="InterPro" id="IPR038506">
    <property type="entry name" value="GLE1-like_sf"/>
</dbReference>
<organism evidence="1">
    <name type="scientific">Schistocephalus solidus</name>
    <name type="common">Tapeworm</name>
    <dbReference type="NCBI Taxonomy" id="70667"/>
    <lineage>
        <taxon>Eukaryota</taxon>
        <taxon>Metazoa</taxon>
        <taxon>Spiralia</taxon>
        <taxon>Lophotrochozoa</taxon>
        <taxon>Platyhelminthes</taxon>
        <taxon>Cestoda</taxon>
        <taxon>Eucestoda</taxon>
        <taxon>Diphyllobothriidea</taxon>
        <taxon>Diphyllobothriidae</taxon>
        <taxon>Schistocephalus</taxon>
    </lineage>
</organism>
<proteinExistence type="predicted"/>
<dbReference type="AlphaFoldDB" id="A0A183SSK2"/>
<sequence length="324" mass="35765">LKYDLMQKIESLETRAIVFLTLPPKSVYGDEYTHVDDNIYAPFGRFIADAEFYLRQAVALENKEPLEEVASDIEQVSSPGSESSAEEPLVYIPGLSRTQALRATKVTDNAIFSLLSDPQHRTSTAIVKTIVGSACSQITRNDPEHCLNRMNYLLTFLKGAPVRPPGSGIQGSDQFCLDALPGGLGRTYAWHCLLTAALAQAKHQFAYSLESTLPFAAVMATLLGCYPDQVPHFLSRLTLACPLLASFVDGHLLESLPEVVEPHEGDLTAWRGVARLFAAVLLARTPPGFRDRPPHLNPKLLWLTIAGLIRRPFFPQATAVVRWR</sequence>
<dbReference type="WBParaSite" id="SSLN_0000744201-mRNA-1">
    <property type="protein sequence ID" value="SSLN_0000744201-mRNA-1"/>
    <property type="gene ID" value="SSLN_0000744201"/>
</dbReference>